<evidence type="ECO:0000313" key="5">
    <source>
        <dbReference type="EMBL" id="CAB4916920.1"/>
    </source>
</evidence>
<dbReference type="AlphaFoldDB" id="A0A6J6Y2R8"/>
<dbReference type="Pfam" id="PF05258">
    <property type="entry name" value="DciA"/>
    <property type="match status" value="1"/>
</dbReference>
<reference evidence="3" key="1">
    <citation type="submission" date="2020-05" db="EMBL/GenBank/DDBJ databases">
        <authorList>
            <person name="Chiriac C."/>
            <person name="Salcher M."/>
            <person name="Ghai R."/>
            <person name="Kavagutti S V."/>
        </authorList>
    </citation>
    <scope>NUCLEOTIDE SEQUENCE</scope>
</reference>
<dbReference type="EMBL" id="CAEZYF010000003">
    <property type="protein sequence ID" value="CAB4709293.1"/>
    <property type="molecule type" value="Genomic_DNA"/>
</dbReference>
<sequence>MARDEPIRLGDSLHEVVRSLRPEVASRGASSAAMGGVFGRWEEVVGAAVAAHVQPVKLDGTTLVVKVDDPAWATQLKFLEGTLKQRLLEVAGATVEKLEVRVGR</sequence>
<evidence type="ECO:0000313" key="2">
    <source>
        <dbReference type="EMBL" id="CAB4709293.1"/>
    </source>
</evidence>
<proteinExistence type="predicted"/>
<gene>
    <name evidence="2" type="ORF">UFOPK2656_00558</name>
    <name evidence="3" type="ORF">UFOPK3099_00071</name>
    <name evidence="4" type="ORF">UFOPK3267_00611</name>
    <name evidence="5" type="ORF">UFOPK3651_00596</name>
    <name evidence="6" type="ORF">UFOPK3931_00762</name>
    <name evidence="1" type="ORF">UFOPK4189_00556</name>
</gene>
<evidence type="ECO:0000313" key="3">
    <source>
        <dbReference type="EMBL" id="CAB4800197.1"/>
    </source>
</evidence>
<evidence type="ECO:0000313" key="1">
    <source>
        <dbReference type="EMBL" id="CAB4362774.1"/>
    </source>
</evidence>
<evidence type="ECO:0000313" key="4">
    <source>
        <dbReference type="EMBL" id="CAB4848037.1"/>
    </source>
</evidence>
<accession>A0A6J6Y2R8</accession>
<dbReference type="EMBL" id="CAFAAV010000003">
    <property type="protein sequence ID" value="CAB4800197.1"/>
    <property type="molecule type" value="Genomic_DNA"/>
</dbReference>
<protein>
    <submittedName>
        <fullName evidence="3">Unannotated protein</fullName>
    </submittedName>
</protein>
<organism evidence="3">
    <name type="scientific">freshwater metagenome</name>
    <dbReference type="NCBI Taxonomy" id="449393"/>
    <lineage>
        <taxon>unclassified sequences</taxon>
        <taxon>metagenomes</taxon>
        <taxon>ecological metagenomes</taxon>
    </lineage>
</organism>
<dbReference type="PANTHER" id="PTHR36456">
    <property type="entry name" value="UPF0232 PROTEIN SCO3875"/>
    <property type="match status" value="1"/>
</dbReference>
<dbReference type="InterPro" id="IPR007922">
    <property type="entry name" value="DciA-like"/>
</dbReference>
<dbReference type="EMBL" id="CAFBIY010000022">
    <property type="protein sequence ID" value="CAB4848037.1"/>
    <property type="molecule type" value="Genomic_DNA"/>
</dbReference>
<name>A0A6J6Y2R8_9ZZZZ</name>
<dbReference type="PANTHER" id="PTHR36456:SF1">
    <property type="entry name" value="UPF0232 PROTEIN SCO3875"/>
    <property type="match status" value="1"/>
</dbReference>
<dbReference type="EMBL" id="CAESGF010000003">
    <property type="protein sequence ID" value="CAB4362774.1"/>
    <property type="molecule type" value="Genomic_DNA"/>
</dbReference>
<dbReference type="EMBL" id="CAFBOL010000013">
    <property type="protein sequence ID" value="CAB4980318.1"/>
    <property type="molecule type" value="Genomic_DNA"/>
</dbReference>
<evidence type="ECO:0000313" key="6">
    <source>
        <dbReference type="EMBL" id="CAB4980318.1"/>
    </source>
</evidence>
<dbReference type="EMBL" id="CAFBMT010000003">
    <property type="protein sequence ID" value="CAB4916920.1"/>
    <property type="molecule type" value="Genomic_DNA"/>
</dbReference>